<organism evidence="1 2">
    <name type="scientific">Carnobacterium maltaromaticum</name>
    <name type="common">Carnobacterium piscicola</name>
    <dbReference type="NCBI Taxonomy" id="2751"/>
    <lineage>
        <taxon>Bacteria</taxon>
        <taxon>Bacillati</taxon>
        <taxon>Bacillota</taxon>
        <taxon>Bacilli</taxon>
        <taxon>Lactobacillales</taxon>
        <taxon>Carnobacteriaceae</taxon>
        <taxon>Carnobacterium</taxon>
    </lineage>
</organism>
<comment type="caution">
    <text evidence="1">The sequence shown here is derived from an EMBL/GenBank/DDBJ whole genome shotgun (WGS) entry which is preliminary data.</text>
</comment>
<evidence type="ECO:0000313" key="1">
    <source>
        <dbReference type="EMBL" id="MDZ5757069.1"/>
    </source>
</evidence>
<dbReference type="EMBL" id="JAVBVO010000001">
    <property type="protein sequence ID" value="MDZ5757069.1"/>
    <property type="molecule type" value="Genomic_DNA"/>
</dbReference>
<dbReference type="Proteomes" id="UP001290462">
    <property type="component" value="Unassembled WGS sequence"/>
</dbReference>
<protein>
    <recommendedName>
        <fullName evidence="3">Transposase</fullName>
    </recommendedName>
</protein>
<sequence>MNDTIAHARNKNWLGKSSYNIVIFVNNVLKMVKQSLWSNHIYFVLNVPFISKKMSSVIYAG</sequence>
<reference evidence="1" key="1">
    <citation type="submission" date="2023-08" db="EMBL/GenBank/DDBJ databases">
        <title>Genomic characterization of piscicolin 126 produced by Carnobacterium maltaromaticum CM22 strain isolated from salmon (Salmo salar).</title>
        <authorList>
            <person name="Gonzalez-Gragera E."/>
            <person name="Garcia-Lopez J.D."/>
            <person name="Teso-Perez C."/>
            <person name="Gimenez-Hernandez I."/>
            <person name="Peralta-Sanchez J.M."/>
            <person name="Valdivia E."/>
            <person name="Montalban-Lopez M."/>
            <person name="Martin-Platero A.M."/>
            <person name="Banos A."/>
            <person name="Martinez-Bueno M."/>
        </authorList>
    </citation>
    <scope>NUCLEOTIDE SEQUENCE</scope>
    <source>
        <strain evidence="1">CM22</strain>
    </source>
</reference>
<evidence type="ECO:0008006" key="3">
    <source>
        <dbReference type="Google" id="ProtNLM"/>
    </source>
</evidence>
<accession>A0AAW9JR84</accession>
<name>A0AAW9JR84_CARML</name>
<evidence type="ECO:0000313" key="2">
    <source>
        <dbReference type="Proteomes" id="UP001290462"/>
    </source>
</evidence>
<proteinExistence type="predicted"/>
<gene>
    <name evidence="1" type="ORF">RAK27_00170</name>
</gene>
<dbReference type="AlphaFoldDB" id="A0AAW9JR84"/>